<evidence type="ECO:0000256" key="1">
    <source>
        <dbReference type="PIRSR" id="PIRSR605502-1"/>
    </source>
</evidence>
<dbReference type="InterPro" id="IPR036705">
    <property type="entry name" value="Ribosyl_crysJ1_sf"/>
</dbReference>
<feature type="binding site" evidence="1">
    <location>
        <position position="323"/>
    </location>
    <ligand>
        <name>Mg(2+)</name>
        <dbReference type="ChEBI" id="CHEBI:18420"/>
        <label>1</label>
    </ligand>
</feature>
<proteinExistence type="predicted"/>
<feature type="compositionally biased region" description="Low complexity" evidence="2">
    <location>
        <begin position="544"/>
        <end position="557"/>
    </location>
</feature>
<dbReference type="PANTHER" id="PTHR16222">
    <property type="entry name" value="ADP-RIBOSYLGLYCOHYDROLASE"/>
    <property type="match status" value="1"/>
</dbReference>
<dbReference type="PANTHER" id="PTHR16222:SF12">
    <property type="entry name" value="ADP-RIBOSYLGLYCOHYDROLASE-RELATED"/>
    <property type="match status" value="1"/>
</dbReference>
<dbReference type="Pfam" id="PF03747">
    <property type="entry name" value="ADP_ribosyl_GH"/>
    <property type="match status" value="1"/>
</dbReference>
<organism evidence="3 4">
    <name type="scientific">Streptomyces purpureus</name>
    <dbReference type="NCBI Taxonomy" id="1951"/>
    <lineage>
        <taxon>Bacteria</taxon>
        <taxon>Bacillati</taxon>
        <taxon>Actinomycetota</taxon>
        <taxon>Actinomycetes</taxon>
        <taxon>Kitasatosporales</taxon>
        <taxon>Streptomycetaceae</taxon>
        <taxon>Streptomyces</taxon>
    </lineage>
</organism>
<dbReference type="AlphaFoldDB" id="A0A918GYQ4"/>
<dbReference type="Proteomes" id="UP000619486">
    <property type="component" value="Unassembled WGS sequence"/>
</dbReference>
<dbReference type="InterPro" id="IPR005502">
    <property type="entry name" value="Ribosyl_crysJ1"/>
</dbReference>
<dbReference type="Gene3D" id="1.10.4080.10">
    <property type="entry name" value="ADP-ribosylation/Crystallin J1"/>
    <property type="match status" value="1"/>
</dbReference>
<protein>
    <recommendedName>
        <fullName evidence="5">ADP-ribosylglycohydrolase</fullName>
    </recommendedName>
</protein>
<keyword evidence="4" id="KW-1185">Reference proteome</keyword>
<feature type="binding site" evidence="1">
    <location>
        <position position="83"/>
    </location>
    <ligand>
        <name>Mg(2+)</name>
        <dbReference type="ChEBI" id="CHEBI:18420"/>
        <label>1</label>
    </ligand>
</feature>
<name>A0A918GYQ4_9ACTN</name>
<evidence type="ECO:0000313" key="4">
    <source>
        <dbReference type="Proteomes" id="UP000619486"/>
    </source>
</evidence>
<feature type="binding site" evidence="1">
    <location>
        <position position="84"/>
    </location>
    <ligand>
        <name>Mg(2+)</name>
        <dbReference type="ChEBI" id="CHEBI:18420"/>
        <label>1</label>
    </ligand>
</feature>
<accession>A0A918GYQ4</accession>
<dbReference type="EMBL" id="BMQQ01000004">
    <property type="protein sequence ID" value="GGT23529.1"/>
    <property type="molecule type" value="Genomic_DNA"/>
</dbReference>
<reference evidence="3" key="2">
    <citation type="submission" date="2020-09" db="EMBL/GenBank/DDBJ databases">
        <authorList>
            <person name="Sun Q."/>
            <person name="Ohkuma M."/>
        </authorList>
    </citation>
    <scope>NUCLEOTIDE SEQUENCE</scope>
    <source>
        <strain evidence="3">JCM 3172</strain>
    </source>
</reference>
<dbReference type="SUPFAM" id="SSF101478">
    <property type="entry name" value="ADP-ribosylglycohydrolase"/>
    <property type="match status" value="1"/>
</dbReference>
<evidence type="ECO:0000256" key="2">
    <source>
        <dbReference type="SAM" id="MobiDB-lite"/>
    </source>
</evidence>
<feature type="compositionally biased region" description="Low complexity" evidence="2">
    <location>
        <begin position="512"/>
        <end position="534"/>
    </location>
</feature>
<sequence>MDNSGMTTTVAGRVTTLEDRITGSLVGAAVGDALGGPVEGYSPDQIVQRHGGRVTGIVGPWNGAHWRTARPLAPYHKGNGHVTDDTLMTHALIRVYDTVRDHLDAYSTADHLVPQLMGTPVWIPELETEALPLQRIFLAEKWLVARLHYGHVDPREAGNGNIVNCGAAMYMAPVGLVNAAHPRAAYAEALDLAGAHQSSYGREAAGVFAAAVAAACAPGATPESVVETAVALAKDGTQAAIEAVAEVAPGHADFESALVPLREAVAPFDTVGPDYRSPSLGARRPSRLHSIEELPIALGMLLIEGGDYRRTVLGAVNYGRDCDSIATMAGALVGALHGEAAVPAEWATAVAEASRLDLRAPATVLAGVAREIFARDVARRRAHEAAFASLTDPAGPTSLTDVPGGMTKTPGLAEVPSLTDVPGGMTKTPSLTEVPSLTDVPGGMTKTPGLTEVPSLTDVPGGMTKTPGLAEVPSLTDVPGGMTETPGPAGLPSLTEVPVLTDVPDVSGLTDLPEGAAPPATPAPVSSALPTAPADAPPHPATPAIPTAPADTAHPATPVGPARPTNLADPT</sequence>
<keyword evidence="1" id="KW-0479">Metal-binding</keyword>
<feature type="binding site" evidence="1">
    <location>
        <position position="85"/>
    </location>
    <ligand>
        <name>Mg(2+)</name>
        <dbReference type="ChEBI" id="CHEBI:18420"/>
        <label>1</label>
    </ligand>
</feature>
<feature type="region of interest" description="Disordered" evidence="2">
    <location>
        <begin position="413"/>
        <end position="571"/>
    </location>
</feature>
<dbReference type="GO" id="GO:0046872">
    <property type="term" value="F:metal ion binding"/>
    <property type="evidence" value="ECO:0007669"/>
    <property type="project" value="UniProtKB-KW"/>
</dbReference>
<dbReference type="InterPro" id="IPR050792">
    <property type="entry name" value="ADP-ribosylglycohydrolase"/>
</dbReference>
<evidence type="ECO:0008006" key="5">
    <source>
        <dbReference type="Google" id="ProtNLM"/>
    </source>
</evidence>
<feature type="binding site" evidence="1">
    <location>
        <position position="324"/>
    </location>
    <ligand>
        <name>Mg(2+)</name>
        <dbReference type="ChEBI" id="CHEBI:18420"/>
        <label>1</label>
    </ligand>
</feature>
<evidence type="ECO:0000313" key="3">
    <source>
        <dbReference type="EMBL" id="GGT23529.1"/>
    </source>
</evidence>
<comment type="cofactor">
    <cofactor evidence="1">
        <name>Mg(2+)</name>
        <dbReference type="ChEBI" id="CHEBI:18420"/>
    </cofactor>
    <text evidence="1">Binds 2 magnesium ions per subunit.</text>
</comment>
<keyword evidence="1" id="KW-0460">Magnesium</keyword>
<feature type="binding site" evidence="1">
    <location>
        <position position="321"/>
    </location>
    <ligand>
        <name>Mg(2+)</name>
        <dbReference type="ChEBI" id="CHEBI:18420"/>
        <label>1</label>
    </ligand>
</feature>
<gene>
    <name evidence="3" type="ORF">GCM10014713_15500</name>
</gene>
<reference evidence="3" key="1">
    <citation type="journal article" date="2014" name="Int. J. Syst. Evol. Microbiol.">
        <title>Complete genome sequence of Corynebacterium casei LMG S-19264T (=DSM 44701T), isolated from a smear-ripened cheese.</title>
        <authorList>
            <consortium name="US DOE Joint Genome Institute (JGI-PGF)"/>
            <person name="Walter F."/>
            <person name="Albersmeier A."/>
            <person name="Kalinowski J."/>
            <person name="Ruckert C."/>
        </authorList>
    </citation>
    <scope>NUCLEOTIDE SEQUENCE</scope>
    <source>
        <strain evidence="3">JCM 3172</strain>
    </source>
</reference>
<comment type="caution">
    <text evidence="3">The sequence shown here is derived from an EMBL/GenBank/DDBJ whole genome shotgun (WGS) entry which is preliminary data.</text>
</comment>